<feature type="domain" description="UmuC" evidence="16">
    <location>
        <begin position="14"/>
        <end position="202"/>
    </location>
</feature>
<feature type="binding site" evidence="15">
    <location>
        <position position="18"/>
    </location>
    <ligand>
        <name>Mg(2+)</name>
        <dbReference type="ChEBI" id="CHEBI:18420"/>
    </ligand>
</feature>
<reference evidence="17 18" key="1">
    <citation type="journal article" date="2012" name="Environ. Microbiol.">
        <title>The genome of the ammonia-oxidizing Candidatus Nitrososphaera gargensis: insights into metabolic versatility and environmental adaptations.</title>
        <authorList>
            <person name="Spang A."/>
            <person name="Poehlein A."/>
            <person name="Offre P."/>
            <person name="Zumbragel S."/>
            <person name="Haider S."/>
            <person name="Rychlik N."/>
            <person name="Nowka B."/>
            <person name="Schmeisser C."/>
            <person name="Lebedeva E.V."/>
            <person name="Rattei T."/>
            <person name="Bohm C."/>
            <person name="Schmid M."/>
            <person name="Galushko A."/>
            <person name="Hatzenpichler R."/>
            <person name="Weinmaier T."/>
            <person name="Daniel R."/>
            <person name="Schleper C."/>
            <person name="Spieck E."/>
            <person name="Streit W."/>
            <person name="Wagner M."/>
        </authorList>
    </citation>
    <scope>NUCLEOTIDE SEQUENCE [LARGE SCALE GENOMIC DNA]</scope>
    <source>
        <strain evidence="18">Ga9.2</strain>
    </source>
</reference>
<dbReference type="InterPro" id="IPR001126">
    <property type="entry name" value="UmuC"/>
</dbReference>
<keyword evidence="13 15" id="KW-0234">DNA repair</keyword>
<dbReference type="RefSeq" id="WP_015019366.1">
    <property type="nucleotide sequence ID" value="NC_018719.1"/>
</dbReference>
<dbReference type="InterPro" id="IPR053848">
    <property type="entry name" value="IMS_HHH_1"/>
</dbReference>
<dbReference type="SUPFAM" id="SSF56672">
    <property type="entry name" value="DNA/RNA polymerases"/>
    <property type="match status" value="1"/>
</dbReference>
<organism evidence="17 18">
    <name type="scientific">Nitrososphaera gargensis (strain Ga9.2)</name>
    <dbReference type="NCBI Taxonomy" id="1237085"/>
    <lineage>
        <taxon>Archaea</taxon>
        <taxon>Nitrososphaerota</taxon>
        <taxon>Nitrososphaeria</taxon>
        <taxon>Nitrososphaerales</taxon>
        <taxon>Nitrososphaeraceae</taxon>
        <taxon>Nitrososphaera</taxon>
    </lineage>
</organism>
<comment type="subunit">
    <text evidence="15">Monomer.</text>
</comment>
<comment type="catalytic activity">
    <reaction evidence="14 15">
        <text>DNA(n) + a 2'-deoxyribonucleoside 5'-triphosphate = DNA(n+1) + diphosphate</text>
        <dbReference type="Rhea" id="RHEA:22508"/>
        <dbReference type="Rhea" id="RHEA-COMP:17339"/>
        <dbReference type="Rhea" id="RHEA-COMP:17340"/>
        <dbReference type="ChEBI" id="CHEBI:33019"/>
        <dbReference type="ChEBI" id="CHEBI:61560"/>
        <dbReference type="ChEBI" id="CHEBI:173112"/>
        <dbReference type="EC" id="2.7.7.7"/>
    </reaction>
</comment>
<feature type="active site" evidence="15">
    <location>
        <position position="120"/>
    </location>
</feature>
<evidence type="ECO:0000313" key="17">
    <source>
        <dbReference type="EMBL" id="AFU58829.1"/>
    </source>
</evidence>
<comment type="subcellular location">
    <subcellularLocation>
        <location evidence="1 15">Cytoplasm</location>
    </subcellularLocation>
</comment>
<comment type="function">
    <text evidence="15">Poorly processive, error-prone DNA polymerase involved in untargeted mutagenesis. Copies undamaged DNA at stalled replication forks, which arise in vivo from mismatched or misaligned primer ends. These misaligned primers can be extended by PolIV. Exhibits no 3'-5' exonuclease (proofreading) activity. May be involved in translesional synthesis.</text>
</comment>
<dbReference type="GO" id="GO:0000287">
    <property type="term" value="F:magnesium ion binding"/>
    <property type="evidence" value="ECO:0007669"/>
    <property type="project" value="UniProtKB-UniRule"/>
</dbReference>
<dbReference type="GO" id="GO:0006261">
    <property type="term" value="P:DNA-templated DNA replication"/>
    <property type="evidence" value="ECO:0007669"/>
    <property type="project" value="UniProtKB-UniRule"/>
</dbReference>
<dbReference type="GO" id="GO:0042276">
    <property type="term" value="P:error-prone translesion synthesis"/>
    <property type="evidence" value="ECO:0007669"/>
    <property type="project" value="TreeGrafter"/>
</dbReference>
<evidence type="ECO:0000256" key="12">
    <source>
        <dbReference type="ARBA" id="ARBA00023125"/>
    </source>
</evidence>
<keyword evidence="12 15" id="KW-0238">DNA-binding</keyword>
<dbReference type="GO" id="GO:0005737">
    <property type="term" value="C:cytoplasm"/>
    <property type="evidence" value="ECO:0007669"/>
    <property type="project" value="UniProtKB-SubCell"/>
</dbReference>
<dbReference type="PATRIC" id="fig|1237085.11.peg.1881"/>
<dbReference type="Pfam" id="PF11799">
    <property type="entry name" value="IMS_C"/>
    <property type="match status" value="1"/>
</dbReference>
<feature type="site" description="Substrate discrimination" evidence="15">
    <location>
        <position position="23"/>
    </location>
</feature>
<keyword evidence="6 15" id="KW-0548">Nucleotidyltransferase</keyword>
<evidence type="ECO:0000256" key="13">
    <source>
        <dbReference type="ARBA" id="ARBA00023204"/>
    </source>
</evidence>
<evidence type="ECO:0000256" key="5">
    <source>
        <dbReference type="ARBA" id="ARBA00022679"/>
    </source>
</evidence>
<evidence type="ECO:0000256" key="14">
    <source>
        <dbReference type="ARBA" id="ARBA00049244"/>
    </source>
</evidence>
<dbReference type="InterPro" id="IPR043128">
    <property type="entry name" value="Rev_trsase/Diguanyl_cyclase"/>
</dbReference>
<dbReference type="SUPFAM" id="SSF100879">
    <property type="entry name" value="Lesion bypass DNA polymerase (Y-family), little finger domain"/>
    <property type="match status" value="1"/>
</dbReference>
<dbReference type="InterPro" id="IPR043502">
    <property type="entry name" value="DNA/RNA_pol_sf"/>
</dbReference>
<evidence type="ECO:0000256" key="8">
    <source>
        <dbReference type="ARBA" id="ARBA00022723"/>
    </source>
</evidence>
<dbReference type="Gene3D" id="3.30.70.270">
    <property type="match status" value="1"/>
</dbReference>
<evidence type="ECO:0000256" key="6">
    <source>
        <dbReference type="ARBA" id="ARBA00022695"/>
    </source>
</evidence>
<evidence type="ECO:0000256" key="1">
    <source>
        <dbReference type="ARBA" id="ARBA00004496"/>
    </source>
</evidence>
<feature type="binding site" evidence="15">
    <location>
        <position position="119"/>
    </location>
    <ligand>
        <name>Mg(2+)</name>
        <dbReference type="ChEBI" id="CHEBI:18420"/>
    </ligand>
</feature>
<dbReference type="OrthoDB" id="372207at2157"/>
<dbReference type="FunFam" id="3.40.1170.60:FF:000009">
    <property type="entry name" value="DNA polymerase IV"/>
    <property type="match status" value="1"/>
</dbReference>
<dbReference type="GO" id="GO:0006281">
    <property type="term" value="P:DNA repair"/>
    <property type="evidence" value="ECO:0007669"/>
    <property type="project" value="UniProtKB-UniRule"/>
</dbReference>
<evidence type="ECO:0000256" key="10">
    <source>
        <dbReference type="ARBA" id="ARBA00022842"/>
    </source>
</evidence>
<dbReference type="EC" id="2.7.7.7" evidence="15"/>
<dbReference type="Pfam" id="PF00817">
    <property type="entry name" value="IMS"/>
    <property type="match status" value="1"/>
</dbReference>
<name>K0IN64_NITGG</name>
<comment type="similarity">
    <text evidence="2 15">Belongs to the DNA polymerase type-Y family.</text>
</comment>
<evidence type="ECO:0000313" key="18">
    <source>
        <dbReference type="Proteomes" id="UP000008037"/>
    </source>
</evidence>
<dbReference type="STRING" id="1237085.Ngar_c18970"/>
<dbReference type="CDD" id="cd03586">
    <property type="entry name" value="PolY_Pol_IV_kappa"/>
    <property type="match status" value="1"/>
</dbReference>
<dbReference type="Proteomes" id="UP000008037">
    <property type="component" value="Chromosome"/>
</dbReference>
<dbReference type="InterPro" id="IPR036775">
    <property type="entry name" value="DNA_pol_Y-fam_lit_finger_sf"/>
</dbReference>
<keyword evidence="4 15" id="KW-0963">Cytoplasm</keyword>
<dbReference type="PROSITE" id="PS50173">
    <property type="entry name" value="UMUC"/>
    <property type="match status" value="1"/>
</dbReference>
<dbReference type="PANTHER" id="PTHR11076:SF33">
    <property type="entry name" value="DNA POLYMERASE KAPPA"/>
    <property type="match status" value="1"/>
</dbReference>
<sequence>MIIEGPKSNTSRIITHVDFDYFFAQCEEIRRPELRSKPVVVCVFSGRTEDSGVVSTANYVARKYGVKSGIPIRVAKSKLAEVSDAVFLPLDSAYYSQVSESAMSIISSYADMFEHVGIDECYLDVSQRAAGSFDVAKGLAQNIKQDVKKQASLTCSVGVAPNKMLAKIASDLHKPDGLTVIEPDDAARFIAGMDVGRIPGVGPKTCERLGELGIKTIGDLAKFDLFRLIEEFGKKNATYMHNASKGIDDEPVVESGEKQQIMRIATLKSDATSSSEMLGDLYEICRSVFQTATDRRLSFKTVGVLLILDNLDNITRSKSLKVHSTNFESLHSAARSALDETMREAGPVKVRRLGVRLSDLQSSEGQNTMLDFMSSGDY</sequence>
<keyword evidence="11 15" id="KW-0239">DNA-directed DNA polymerase</keyword>
<evidence type="ECO:0000256" key="7">
    <source>
        <dbReference type="ARBA" id="ARBA00022705"/>
    </source>
</evidence>
<keyword evidence="8 15" id="KW-0479">Metal-binding</keyword>
<evidence type="ECO:0000256" key="15">
    <source>
        <dbReference type="HAMAP-Rule" id="MF_01113"/>
    </source>
</evidence>
<keyword evidence="9 15" id="KW-0227">DNA damage</keyword>
<dbReference type="InParanoid" id="K0IN64"/>
<gene>
    <name evidence="17" type="primary">dbh2</name>
    <name evidence="15" type="synonym">dbh</name>
    <name evidence="17" type="ordered locus">Ngar_c18970</name>
</gene>
<evidence type="ECO:0000256" key="3">
    <source>
        <dbReference type="ARBA" id="ARBA00022457"/>
    </source>
</evidence>
<evidence type="ECO:0000256" key="4">
    <source>
        <dbReference type="ARBA" id="ARBA00022490"/>
    </source>
</evidence>
<dbReference type="PANTHER" id="PTHR11076">
    <property type="entry name" value="DNA REPAIR POLYMERASE UMUC / TRANSFERASE FAMILY MEMBER"/>
    <property type="match status" value="1"/>
</dbReference>
<dbReference type="HAMAP" id="MF_01113">
    <property type="entry name" value="DNApol_IV"/>
    <property type="match status" value="1"/>
</dbReference>
<dbReference type="KEGG" id="nga:Ngar_c18970"/>
<dbReference type="InterPro" id="IPR017961">
    <property type="entry name" value="DNA_pol_Y-fam_little_finger"/>
</dbReference>
<dbReference type="InterPro" id="IPR022880">
    <property type="entry name" value="DNApol_IV"/>
</dbReference>
<dbReference type="Gene3D" id="3.30.1490.100">
    <property type="entry name" value="DNA polymerase, Y-family, little finger domain"/>
    <property type="match status" value="1"/>
</dbReference>
<dbReference type="HOGENOM" id="CLU_012348_1_2_2"/>
<keyword evidence="3 15" id="KW-0515">Mutator protein</keyword>
<evidence type="ECO:0000256" key="2">
    <source>
        <dbReference type="ARBA" id="ARBA00010945"/>
    </source>
</evidence>
<evidence type="ECO:0000259" key="16">
    <source>
        <dbReference type="PROSITE" id="PS50173"/>
    </source>
</evidence>
<dbReference type="InterPro" id="IPR050116">
    <property type="entry name" value="DNA_polymerase-Y"/>
</dbReference>
<dbReference type="NCBIfam" id="NF002677">
    <property type="entry name" value="PRK02406.1"/>
    <property type="match status" value="1"/>
</dbReference>
<dbReference type="GeneID" id="13795760"/>
<dbReference type="GO" id="GO:0003887">
    <property type="term" value="F:DNA-directed DNA polymerase activity"/>
    <property type="evidence" value="ECO:0007669"/>
    <property type="project" value="UniProtKB-UniRule"/>
</dbReference>
<proteinExistence type="inferred from homology"/>
<dbReference type="EMBL" id="CP002408">
    <property type="protein sequence ID" value="AFU58829.1"/>
    <property type="molecule type" value="Genomic_DNA"/>
</dbReference>
<evidence type="ECO:0000256" key="11">
    <source>
        <dbReference type="ARBA" id="ARBA00022932"/>
    </source>
</evidence>
<keyword evidence="7 15" id="KW-0235">DNA replication</keyword>
<keyword evidence="10 15" id="KW-0460">Magnesium</keyword>
<dbReference type="Gene3D" id="1.10.150.20">
    <property type="entry name" value="5' to 3' exonuclease, C-terminal subdomain"/>
    <property type="match status" value="1"/>
</dbReference>
<dbReference type="GO" id="GO:0003684">
    <property type="term" value="F:damaged DNA binding"/>
    <property type="evidence" value="ECO:0007669"/>
    <property type="project" value="InterPro"/>
</dbReference>
<accession>K0IN64</accession>
<dbReference type="AlphaFoldDB" id="K0IN64"/>
<comment type="cofactor">
    <cofactor evidence="15">
        <name>Mg(2+)</name>
        <dbReference type="ChEBI" id="CHEBI:18420"/>
    </cofactor>
    <text evidence="15">Binds 2 magnesium ions per subunit.</text>
</comment>
<keyword evidence="18" id="KW-1185">Reference proteome</keyword>
<dbReference type="Pfam" id="PF21999">
    <property type="entry name" value="IMS_HHH_1"/>
    <property type="match status" value="1"/>
</dbReference>
<evidence type="ECO:0000256" key="9">
    <source>
        <dbReference type="ARBA" id="ARBA00022763"/>
    </source>
</evidence>
<dbReference type="Gene3D" id="3.40.1170.60">
    <property type="match status" value="1"/>
</dbReference>
<dbReference type="FunCoup" id="K0IN64">
    <property type="interactions" value="164"/>
</dbReference>
<protein>
    <recommendedName>
        <fullName evidence="15">DNA polymerase IV</fullName>
        <shortName evidence="15">Pol IV</shortName>
        <ecNumber evidence="15">2.7.7.7</ecNumber>
    </recommendedName>
</protein>
<keyword evidence="5 15" id="KW-0808">Transferase</keyword>